<comment type="caution">
    <text evidence="1">The sequence shown here is derived from an EMBL/GenBank/DDBJ whole genome shotgun (WGS) entry which is preliminary data.</text>
</comment>
<protein>
    <submittedName>
        <fullName evidence="1">Uncharacterized protein</fullName>
    </submittedName>
</protein>
<sequence length="59" mass="6956">MKGQSARQKVMRLDAQVQAIKQLFIGKPDPKEDQRVWQKTKKDIKNARAQVFRRRYGKG</sequence>
<proteinExistence type="predicted"/>
<gene>
    <name evidence="1" type="ORF">COT71_02255</name>
</gene>
<organism evidence="1 2">
    <name type="scientific">Candidatus Andersenbacteria bacterium CG10_big_fil_rev_8_21_14_0_10_54_11</name>
    <dbReference type="NCBI Taxonomy" id="1974485"/>
    <lineage>
        <taxon>Bacteria</taxon>
        <taxon>Candidatus Anderseniibacteriota</taxon>
    </lineage>
</organism>
<dbReference type="AlphaFoldDB" id="A0A2M6WZD2"/>
<evidence type="ECO:0000313" key="2">
    <source>
        <dbReference type="Proteomes" id="UP000230731"/>
    </source>
</evidence>
<dbReference type="Proteomes" id="UP000230731">
    <property type="component" value="Unassembled WGS sequence"/>
</dbReference>
<evidence type="ECO:0000313" key="1">
    <source>
        <dbReference type="EMBL" id="PIT98163.1"/>
    </source>
</evidence>
<name>A0A2M6WZD2_9BACT</name>
<reference evidence="2" key="1">
    <citation type="submission" date="2017-09" db="EMBL/GenBank/DDBJ databases">
        <title>Depth-based differentiation of microbial function through sediment-hosted aquifers and enrichment of novel symbionts in the deep terrestrial subsurface.</title>
        <authorList>
            <person name="Probst A.J."/>
            <person name="Ladd B."/>
            <person name="Jarett J.K."/>
            <person name="Geller-Mcgrath D.E."/>
            <person name="Sieber C.M.K."/>
            <person name="Emerson J.B."/>
            <person name="Anantharaman K."/>
            <person name="Thomas B.C."/>
            <person name="Malmstrom R."/>
            <person name="Stieglmeier M."/>
            <person name="Klingl A."/>
            <person name="Woyke T."/>
            <person name="Ryan C.M."/>
            <person name="Banfield J.F."/>
        </authorList>
    </citation>
    <scope>NUCLEOTIDE SEQUENCE [LARGE SCALE GENOMIC DNA]</scope>
</reference>
<accession>A0A2M6WZD2</accession>
<dbReference type="EMBL" id="PEZP01000027">
    <property type="protein sequence ID" value="PIT98163.1"/>
    <property type="molecule type" value="Genomic_DNA"/>
</dbReference>